<feature type="compositionally biased region" description="Polar residues" evidence="1">
    <location>
        <begin position="1"/>
        <end position="10"/>
    </location>
</feature>
<protein>
    <submittedName>
        <fullName evidence="2">Uncharacterized protein</fullName>
    </submittedName>
</protein>
<feature type="region of interest" description="Disordered" evidence="1">
    <location>
        <begin position="1"/>
        <end position="21"/>
    </location>
</feature>
<organism evidence="2 3">
    <name type="scientific">Portunus trituberculatus</name>
    <name type="common">Swimming crab</name>
    <name type="synonym">Neptunus trituberculatus</name>
    <dbReference type="NCBI Taxonomy" id="210409"/>
    <lineage>
        <taxon>Eukaryota</taxon>
        <taxon>Metazoa</taxon>
        <taxon>Ecdysozoa</taxon>
        <taxon>Arthropoda</taxon>
        <taxon>Crustacea</taxon>
        <taxon>Multicrustacea</taxon>
        <taxon>Malacostraca</taxon>
        <taxon>Eumalacostraca</taxon>
        <taxon>Eucarida</taxon>
        <taxon>Decapoda</taxon>
        <taxon>Pleocyemata</taxon>
        <taxon>Brachyura</taxon>
        <taxon>Eubrachyura</taxon>
        <taxon>Portunoidea</taxon>
        <taxon>Portunidae</taxon>
        <taxon>Portuninae</taxon>
        <taxon>Portunus</taxon>
    </lineage>
</organism>
<accession>A0A5B7D967</accession>
<proteinExistence type="predicted"/>
<gene>
    <name evidence="2" type="ORF">E2C01_010599</name>
</gene>
<reference evidence="2 3" key="1">
    <citation type="submission" date="2019-05" db="EMBL/GenBank/DDBJ databases">
        <title>Another draft genome of Portunus trituberculatus and its Hox gene families provides insights of decapod evolution.</title>
        <authorList>
            <person name="Jeong J.-H."/>
            <person name="Song I."/>
            <person name="Kim S."/>
            <person name="Choi T."/>
            <person name="Kim D."/>
            <person name="Ryu S."/>
            <person name="Kim W."/>
        </authorList>
    </citation>
    <scope>NUCLEOTIDE SEQUENCE [LARGE SCALE GENOMIC DNA]</scope>
    <source>
        <tissue evidence="2">Muscle</tissue>
    </source>
</reference>
<evidence type="ECO:0000256" key="1">
    <source>
        <dbReference type="SAM" id="MobiDB-lite"/>
    </source>
</evidence>
<evidence type="ECO:0000313" key="2">
    <source>
        <dbReference type="EMBL" id="MPC17736.1"/>
    </source>
</evidence>
<sequence>MINTPYTLPTSSSSLNSDDRSKSLSKAIVIKEDVLRLEITMDDALAMNMSQCLKQLPHNDPAAHTQMRKKLFGTVKALNM</sequence>
<dbReference type="Proteomes" id="UP000324222">
    <property type="component" value="Unassembled WGS sequence"/>
</dbReference>
<comment type="caution">
    <text evidence="2">The sequence shown here is derived from an EMBL/GenBank/DDBJ whole genome shotgun (WGS) entry which is preliminary data.</text>
</comment>
<dbReference type="EMBL" id="VSRR010000617">
    <property type="protein sequence ID" value="MPC17736.1"/>
    <property type="molecule type" value="Genomic_DNA"/>
</dbReference>
<name>A0A5B7D967_PORTR</name>
<keyword evidence="3" id="KW-1185">Reference proteome</keyword>
<evidence type="ECO:0000313" key="3">
    <source>
        <dbReference type="Proteomes" id="UP000324222"/>
    </source>
</evidence>
<dbReference type="AlphaFoldDB" id="A0A5B7D967"/>